<keyword evidence="2" id="KW-0238">DNA-binding</keyword>
<sequence length="291" mass="31283">MPSLAETLWAWRVRFRVDVLSVGAHPLLEEQHASLPHIFVVPDRIANVHVQAGGQSLHLSGGDVFVVAQPSAFPIDVQVVREWAEPDAGAESALWCPAHPGGVLIRLVPHGNVPIQFFSGCPAVVTMPGPVSRVESLSALLTDEVSRLPEICPTAIAHLGNLLLLKALGPLQSSGNGSAAVPAESVPPEVSTSVQLMRDDLARRWTVASLAEEVGMSRSAFASLFSDVVGQTPMSVLLEYRMERAGDLLARSRSSIKQIAAEVGYRSPATFSTVFRKWSGLSPTEFRRSRS</sequence>
<dbReference type="GO" id="GO:0003700">
    <property type="term" value="F:DNA-binding transcription factor activity"/>
    <property type="evidence" value="ECO:0007669"/>
    <property type="project" value="InterPro"/>
</dbReference>
<dbReference type="AlphaFoldDB" id="A0A517ZE17"/>
<dbReference type="PRINTS" id="PR00032">
    <property type="entry name" value="HTHARAC"/>
</dbReference>
<evidence type="ECO:0000313" key="6">
    <source>
        <dbReference type="Proteomes" id="UP000320496"/>
    </source>
</evidence>
<dbReference type="InterPro" id="IPR009057">
    <property type="entry name" value="Homeodomain-like_sf"/>
</dbReference>
<dbReference type="PANTHER" id="PTHR46796">
    <property type="entry name" value="HTH-TYPE TRANSCRIPTIONAL ACTIVATOR RHAS-RELATED"/>
    <property type="match status" value="1"/>
</dbReference>
<accession>A0A517ZE17</accession>
<organism evidence="5 6">
    <name type="scientific">Maioricimonas rarisocia</name>
    <dbReference type="NCBI Taxonomy" id="2528026"/>
    <lineage>
        <taxon>Bacteria</taxon>
        <taxon>Pseudomonadati</taxon>
        <taxon>Planctomycetota</taxon>
        <taxon>Planctomycetia</taxon>
        <taxon>Planctomycetales</taxon>
        <taxon>Planctomycetaceae</taxon>
        <taxon>Maioricimonas</taxon>
    </lineage>
</organism>
<dbReference type="RefSeq" id="WP_197443792.1">
    <property type="nucleotide sequence ID" value="NZ_CP036275.1"/>
</dbReference>
<dbReference type="GO" id="GO:0043565">
    <property type="term" value="F:sequence-specific DNA binding"/>
    <property type="evidence" value="ECO:0007669"/>
    <property type="project" value="InterPro"/>
</dbReference>
<dbReference type="InterPro" id="IPR018060">
    <property type="entry name" value="HTH_AraC"/>
</dbReference>
<feature type="domain" description="HTH araC/xylS-type" evidence="4">
    <location>
        <begin position="191"/>
        <end position="289"/>
    </location>
</feature>
<dbReference type="SUPFAM" id="SSF46689">
    <property type="entry name" value="Homeodomain-like"/>
    <property type="match status" value="2"/>
</dbReference>
<evidence type="ECO:0000256" key="1">
    <source>
        <dbReference type="ARBA" id="ARBA00023015"/>
    </source>
</evidence>
<evidence type="ECO:0000259" key="4">
    <source>
        <dbReference type="PROSITE" id="PS01124"/>
    </source>
</evidence>
<gene>
    <name evidence="5" type="primary">btr_2</name>
    <name evidence="5" type="ORF">Mal4_50570</name>
</gene>
<dbReference type="EMBL" id="CP036275">
    <property type="protein sequence ID" value="QDU40699.1"/>
    <property type="molecule type" value="Genomic_DNA"/>
</dbReference>
<evidence type="ECO:0000256" key="2">
    <source>
        <dbReference type="ARBA" id="ARBA00023125"/>
    </source>
</evidence>
<dbReference type="Gene3D" id="1.10.10.60">
    <property type="entry name" value="Homeodomain-like"/>
    <property type="match status" value="2"/>
</dbReference>
<proteinExistence type="predicted"/>
<keyword evidence="1" id="KW-0805">Transcription regulation</keyword>
<dbReference type="InterPro" id="IPR020449">
    <property type="entry name" value="Tscrpt_reg_AraC-type_HTH"/>
</dbReference>
<evidence type="ECO:0000313" key="5">
    <source>
        <dbReference type="EMBL" id="QDU40699.1"/>
    </source>
</evidence>
<keyword evidence="3" id="KW-0804">Transcription</keyword>
<dbReference type="KEGG" id="mri:Mal4_50570"/>
<protein>
    <submittedName>
        <fullName evidence="5">HTH-type transcriptional activator Btr</fullName>
    </submittedName>
</protein>
<dbReference type="SMART" id="SM00342">
    <property type="entry name" value="HTH_ARAC"/>
    <property type="match status" value="1"/>
</dbReference>
<name>A0A517ZE17_9PLAN</name>
<dbReference type="Pfam" id="PF12833">
    <property type="entry name" value="HTH_18"/>
    <property type="match status" value="1"/>
</dbReference>
<keyword evidence="6" id="KW-1185">Reference proteome</keyword>
<dbReference type="PANTHER" id="PTHR46796:SF13">
    <property type="entry name" value="HTH-TYPE TRANSCRIPTIONAL ACTIVATOR RHAS"/>
    <property type="match status" value="1"/>
</dbReference>
<dbReference type="Proteomes" id="UP000320496">
    <property type="component" value="Chromosome"/>
</dbReference>
<evidence type="ECO:0000256" key="3">
    <source>
        <dbReference type="ARBA" id="ARBA00023163"/>
    </source>
</evidence>
<reference evidence="5 6" key="1">
    <citation type="submission" date="2019-02" db="EMBL/GenBank/DDBJ databases">
        <title>Deep-cultivation of Planctomycetes and their phenomic and genomic characterization uncovers novel biology.</title>
        <authorList>
            <person name="Wiegand S."/>
            <person name="Jogler M."/>
            <person name="Boedeker C."/>
            <person name="Pinto D."/>
            <person name="Vollmers J."/>
            <person name="Rivas-Marin E."/>
            <person name="Kohn T."/>
            <person name="Peeters S.H."/>
            <person name="Heuer A."/>
            <person name="Rast P."/>
            <person name="Oberbeckmann S."/>
            <person name="Bunk B."/>
            <person name="Jeske O."/>
            <person name="Meyerdierks A."/>
            <person name="Storesund J.E."/>
            <person name="Kallscheuer N."/>
            <person name="Luecker S."/>
            <person name="Lage O.M."/>
            <person name="Pohl T."/>
            <person name="Merkel B.J."/>
            <person name="Hornburger P."/>
            <person name="Mueller R.-W."/>
            <person name="Bruemmer F."/>
            <person name="Labrenz M."/>
            <person name="Spormann A.M."/>
            <person name="Op den Camp H."/>
            <person name="Overmann J."/>
            <person name="Amann R."/>
            <person name="Jetten M.S.M."/>
            <person name="Mascher T."/>
            <person name="Medema M.H."/>
            <person name="Devos D.P."/>
            <person name="Kaster A.-K."/>
            <person name="Ovreas L."/>
            <person name="Rohde M."/>
            <person name="Galperin M.Y."/>
            <person name="Jogler C."/>
        </authorList>
    </citation>
    <scope>NUCLEOTIDE SEQUENCE [LARGE SCALE GENOMIC DNA]</scope>
    <source>
        <strain evidence="5 6">Mal4</strain>
    </source>
</reference>
<dbReference type="PROSITE" id="PS01124">
    <property type="entry name" value="HTH_ARAC_FAMILY_2"/>
    <property type="match status" value="1"/>
</dbReference>
<dbReference type="InterPro" id="IPR050204">
    <property type="entry name" value="AraC_XylS_family_regulators"/>
</dbReference>